<name>A0AAX4HPP6_9BACT</name>
<evidence type="ECO:0000256" key="1">
    <source>
        <dbReference type="ARBA" id="ARBA00022801"/>
    </source>
</evidence>
<dbReference type="Proteomes" id="UP001324634">
    <property type="component" value="Chromosome"/>
</dbReference>
<dbReference type="InterPro" id="IPR012338">
    <property type="entry name" value="Beta-lactam/transpept-like"/>
</dbReference>
<dbReference type="AlphaFoldDB" id="A0AAX4HPP6"/>
<dbReference type="RefSeq" id="WP_321394714.1">
    <property type="nucleotide sequence ID" value="NZ_CP139487.1"/>
</dbReference>
<proteinExistence type="predicted"/>
<evidence type="ECO:0000313" key="4">
    <source>
        <dbReference type="Proteomes" id="UP001324634"/>
    </source>
</evidence>
<sequence length="302" mass="34335">MQEIIRIVSSLLPIGPMDGMGVGVIDFKAKTYEAFEANTFEGELKFKGEPTLYFDLASLTKPLTNSLAYFLRPEAFDSEMLLCLSHRGGLPSWGLLAVDNWKNLISSYQVKESDTLYSDFSALRVMLELEKKKIDQKELCKTVWDKETMFWTDLPFWYPTLQCGYKNGLPNYGKVHDPNAFTLGGFVSHAGLFSTADGLCRTLLNYQEKTDFISKVKADLAKHTNRFAYGWDRVENPDNTLAGKGCGKFTFGHLGFTGTSIWIDPDKMKGHIILSNAVKYHWFDKNNLNDIRRAIGEIVWKY</sequence>
<dbReference type="InterPro" id="IPR001466">
    <property type="entry name" value="Beta-lactam-related"/>
</dbReference>
<dbReference type="PANTHER" id="PTHR43283">
    <property type="entry name" value="BETA-LACTAMASE-RELATED"/>
    <property type="match status" value="1"/>
</dbReference>
<accession>A0AAX4HPP6</accession>
<evidence type="ECO:0000259" key="2">
    <source>
        <dbReference type="Pfam" id="PF00144"/>
    </source>
</evidence>
<dbReference type="Pfam" id="PF00144">
    <property type="entry name" value="Beta-lactamase"/>
    <property type="match status" value="1"/>
</dbReference>
<dbReference type="Gene3D" id="3.40.710.10">
    <property type="entry name" value="DD-peptidase/beta-lactamase superfamily"/>
    <property type="match status" value="1"/>
</dbReference>
<protein>
    <submittedName>
        <fullName evidence="3">Serine hydrolase</fullName>
    </submittedName>
</protein>
<feature type="domain" description="Beta-lactamase-related" evidence="2">
    <location>
        <begin position="170"/>
        <end position="285"/>
    </location>
</feature>
<evidence type="ECO:0000313" key="3">
    <source>
        <dbReference type="EMBL" id="WPU64944.1"/>
    </source>
</evidence>
<dbReference type="PANTHER" id="PTHR43283:SF11">
    <property type="entry name" value="BETA-LACTAMASE-RELATED DOMAIN-CONTAINING PROTEIN"/>
    <property type="match status" value="1"/>
</dbReference>
<dbReference type="EMBL" id="CP139487">
    <property type="protein sequence ID" value="WPU64944.1"/>
    <property type="molecule type" value="Genomic_DNA"/>
</dbReference>
<dbReference type="KEGG" id="psti:SOO65_19805"/>
<dbReference type="InterPro" id="IPR050789">
    <property type="entry name" value="Diverse_Enzym_Activities"/>
</dbReference>
<organism evidence="3 4">
    <name type="scientific">Peredibacter starrii</name>
    <dbReference type="NCBI Taxonomy" id="28202"/>
    <lineage>
        <taxon>Bacteria</taxon>
        <taxon>Pseudomonadati</taxon>
        <taxon>Bdellovibrionota</taxon>
        <taxon>Bacteriovoracia</taxon>
        <taxon>Bacteriovoracales</taxon>
        <taxon>Bacteriovoracaceae</taxon>
        <taxon>Peredibacter</taxon>
    </lineage>
</organism>
<gene>
    <name evidence="3" type="ORF">SOO65_19805</name>
</gene>
<reference evidence="3 4" key="1">
    <citation type="submission" date="2023-11" db="EMBL/GenBank/DDBJ databases">
        <title>Peredibacter starrii A3.12.</title>
        <authorList>
            <person name="Mitchell R.J."/>
        </authorList>
    </citation>
    <scope>NUCLEOTIDE SEQUENCE [LARGE SCALE GENOMIC DNA]</scope>
    <source>
        <strain evidence="3 4">A3.12</strain>
    </source>
</reference>
<dbReference type="GO" id="GO:0016787">
    <property type="term" value="F:hydrolase activity"/>
    <property type="evidence" value="ECO:0007669"/>
    <property type="project" value="UniProtKB-KW"/>
</dbReference>
<keyword evidence="4" id="KW-1185">Reference proteome</keyword>
<keyword evidence="1 3" id="KW-0378">Hydrolase</keyword>
<dbReference type="SUPFAM" id="SSF56601">
    <property type="entry name" value="beta-lactamase/transpeptidase-like"/>
    <property type="match status" value="1"/>
</dbReference>